<organism evidence="3 4">
    <name type="scientific">Bimuria novae-zelandiae CBS 107.79</name>
    <dbReference type="NCBI Taxonomy" id="1447943"/>
    <lineage>
        <taxon>Eukaryota</taxon>
        <taxon>Fungi</taxon>
        <taxon>Dikarya</taxon>
        <taxon>Ascomycota</taxon>
        <taxon>Pezizomycotina</taxon>
        <taxon>Dothideomycetes</taxon>
        <taxon>Pleosporomycetidae</taxon>
        <taxon>Pleosporales</taxon>
        <taxon>Massarineae</taxon>
        <taxon>Didymosphaeriaceae</taxon>
        <taxon>Bimuria</taxon>
    </lineage>
</organism>
<gene>
    <name evidence="3" type="ORF">BU23DRAFT_595971</name>
</gene>
<dbReference type="AlphaFoldDB" id="A0A6A5VKK3"/>
<dbReference type="Proteomes" id="UP000800036">
    <property type="component" value="Unassembled WGS sequence"/>
</dbReference>
<dbReference type="GO" id="GO:0015031">
    <property type="term" value="P:protein transport"/>
    <property type="evidence" value="ECO:0007669"/>
    <property type="project" value="TreeGrafter"/>
</dbReference>
<keyword evidence="2" id="KW-0472">Membrane</keyword>
<evidence type="ECO:0008006" key="5">
    <source>
        <dbReference type="Google" id="ProtNLM"/>
    </source>
</evidence>
<name>A0A6A5VKK3_9PLEO</name>
<evidence type="ECO:0000256" key="1">
    <source>
        <dbReference type="SAM" id="MobiDB-lite"/>
    </source>
</evidence>
<protein>
    <recommendedName>
        <fullName evidence="5">DUF1531-domain-containing protein</fullName>
    </recommendedName>
</protein>
<dbReference type="Pfam" id="PF07543">
    <property type="entry name" value="PGA2"/>
    <property type="match status" value="1"/>
</dbReference>
<accession>A0A6A5VKK3</accession>
<proteinExistence type="predicted"/>
<dbReference type="PANTHER" id="PTHR28199:SF1">
    <property type="entry name" value="PROCESSING OF GAS1 AND ALP PROTEIN 2"/>
    <property type="match status" value="1"/>
</dbReference>
<evidence type="ECO:0000313" key="4">
    <source>
        <dbReference type="Proteomes" id="UP000800036"/>
    </source>
</evidence>
<dbReference type="EMBL" id="ML976661">
    <property type="protein sequence ID" value="KAF1978213.1"/>
    <property type="molecule type" value="Genomic_DNA"/>
</dbReference>
<evidence type="ECO:0000313" key="3">
    <source>
        <dbReference type="EMBL" id="KAF1978213.1"/>
    </source>
</evidence>
<keyword evidence="2" id="KW-0812">Transmembrane</keyword>
<evidence type="ECO:0000256" key="2">
    <source>
        <dbReference type="SAM" id="Phobius"/>
    </source>
</evidence>
<dbReference type="PANTHER" id="PTHR28199">
    <property type="entry name" value="PROCESSING OF GAS1 AND ALP PROTEIN 2"/>
    <property type="match status" value="1"/>
</dbReference>
<dbReference type="OrthoDB" id="4227028at2759"/>
<sequence>MDFIQYYAENFVRNLKGSVAHLKPEGWIRLIAVVCAYLLLRPYLMGLGARRQRKQHEETAAANAPTGAAVHPNELRSGKKAVTGKKVGIATGGKHQKCVIPSSEGNRGSKARVRQRRVIQELLDNQEKRMGEENLKDIVHLLED</sequence>
<keyword evidence="4" id="KW-1185">Reference proteome</keyword>
<dbReference type="InterPro" id="IPR011431">
    <property type="entry name" value="Trafficking_Pga2"/>
</dbReference>
<feature type="compositionally biased region" description="Low complexity" evidence="1">
    <location>
        <begin position="60"/>
        <end position="69"/>
    </location>
</feature>
<keyword evidence="2" id="KW-1133">Transmembrane helix</keyword>
<feature type="transmembrane region" description="Helical" evidence="2">
    <location>
        <begin position="26"/>
        <end position="44"/>
    </location>
</feature>
<reference evidence="3" key="1">
    <citation type="journal article" date="2020" name="Stud. Mycol.">
        <title>101 Dothideomycetes genomes: a test case for predicting lifestyles and emergence of pathogens.</title>
        <authorList>
            <person name="Haridas S."/>
            <person name="Albert R."/>
            <person name="Binder M."/>
            <person name="Bloem J."/>
            <person name="Labutti K."/>
            <person name="Salamov A."/>
            <person name="Andreopoulos B."/>
            <person name="Baker S."/>
            <person name="Barry K."/>
            <person name="Bills G."/>
            <person name="Bluhm B."/>
            <person name="Cannon C."/>
            <person name="Castanera R."/>
            <person name="Culley D."/>
            <person name="Daum C."/>
            <person name="Ezra D."/>
            <person name="Gonzalez J."/>
            <person name="Henrissat B."/>
            <person name="Kuo A."/>
            <person name="Liang C."/>
            <person name="Lipzen A."/>
            <person name="Lutzoni F."/>
            <person name="Magnuson J."/>
            <person name="Mondo S."/>
            <person name="Nolan M."/>
            <person name="Ohm R."/>
            <person name="Pangilinan J."/>
            <person name="Park H.-J."/>
            <person name="Ramirez L."/>
            <person name="Alfaro M."/>
            <person name="Sun H."/>
            <person name="Tritt A."/>
            <person name="Yoshinaga Y."/>
            <person name="Zwiers L.-H."/>
            <person name="Turgeon B."/>
            <person name="Goodwin S."/>
            <person name="Spatafora J."/>
            <person name="Crous P."/>
            <person name="Grigoriev I."/>
        </authorList>
    </citation>
    <scope>NUCLEOTIDE SEQUENCE</scope>
    <source>
        <strain evidence="3">CBS 107.79</strain>
    </source>
</reference>
<feature type="region of interest" description="Disordered" evidence="1">
    <location>
        <begin position="56"/>
        <end position="77"/>
    </location>
</feature>